<dbReference type="InterPro" id="IPR000160">
    <property type="entry name" value="GGDEF_dom"/>
</dbReference>
<reference evidence="2" key="1">
    <citation type="submission" date="2022-08" db="EMBL/GenBank/DDBJ databases">
        <title>Alicyclobacillus fastidiosus DSM 17978, complete genome.</title>
        <authorList>
            <person name="Wang Q."/>
            <person name="Cai R."/>
            <person name="Wang Z."/>
        </authorList>
    </citation>
    <scope>NUCLEOTIDE SEQUENCE</scope>
    <source>
        <strain evidence="2">DSM 17978</strain>
    </source>
</reference>
<dbReference type="Pfam" id="PF00990">
    <property type="entry name" value="GGDEF"/>
    <property type="match status" value="1"/>
</dbReference>
<dbReference type="SUPFAM" id="SSF55073">
    <property type="entry name" value="Nucleotide cyclase"/>
    <property type="match status" value="1"/>
</dbReference>
<organism evidence="2 3">
    <name type="scientific">Alicyclobacillus fastidiosus</name>
    <dbReference type="NCBI Taxonomy" id="392011"/>
    <lineage>
        <taxon>Bacteria</taxon>
        <taxon>Bacillati</taxon>
        <taxon>Bacillota</taxon>
        <taxon>Bacilli</taxon>
        <taxon>Bacillales</taxon>
        <taxon>Alicyclobacillaceae</taxon>
        <taxon>Alicyclobacillus</taxon>
    </lineage>
</organism>
<dbReference type="Proteomes" id="UP001164761">
    <property type="component" value="Chromosome"/>
</dbReference>
<dbReference type="RefSeq" id="WP_268003902.1">
    <property type="nucleotide sequence ID" value="NZ_CP104067.1"/>
</dbReference>
<dbReference type="InterPro" id="IPR029787">
    <property type="entry name" value="Nucleotide_cyclase"/>
</dbReference>
<gene>
    <name evidence="2" type="ORF">NZD89_16560</name>
</gene>
<protein>
    <submittedName>
        <fullName evidence="2">GGDEF domain-containing protein</fullName>
    </submittedName>
</protein>
<dbReference type="Gene3D" id="3.30.70.270">
    <property type="match status" value="1"/>
</dbReference>
<dbReference type="NCBIfam" id="TIGR00254">
    <property type="entry name" value="GGDEF"/>
    <property type="match status" value="1"/>
</dbReference>
<accession>A0ABY6ZCU0</accession>
<sequence>MTKYLTSIPQIVQMMDFLSEISTLYEVEPGPEFRLIASNSKARLLGAAPSTFYGQLMSDFLPKDFYRNTLLPIVTQVITSKQSFRGKHITPYPGGVQLMDCLVTPVIENDKCTHIWVITKHQRTDEDLESLSFTDELTKVSNRRFILERLSKSFKRYIEQEIEFSIMLIDLDNFKTINDTKGHQFGDNLLKNIARRMSSCIRDSDLIGRLGGDEFVILAEGQGSQTIVFDIAQRLLEKTREPFNIEGSNLSITLSIGIAHSGAHPSTESMLADADNAMYKAKLLGGNRYVVNDS</sequence>
<proteinExistence type="predicted"/>
<name>A0ABY6ZCU0_9BACL</name>
<dbReference type="InterPro" id="IPR043128">
    <property type="entry name" value="Rev_trsase/Diguanyl_cyclase"/>
</dbReference>
<dbReference type="PANTHER" id="PTHR46663">
    <property type="entry name" value="DIGUANYLATE CYCLASE DGCT-RELATED"/>
    <property type="match status" value="1"/>
</dbReference>
<dbReference type="InterPro" id="IPR052163">
    <property type="entry name" value="DGC-Regulatory_Protein"/>
</dbReference>
<dbReference type="SMART" id="SM00267">
    <property type="entry name" value="GGDEF"/>
    <property type="match status" value="1"/>
</dbReference>
<evidence type="ECO:0000313" key="3">
    <source>
        <dbReference type="Proteomes" id="UP001164761"/>
    </source>
</evidence>
<feature type="domain" description="GGDEF" evidence="1">
    <location>
        <begin position="162"/>
        <end position="294"/>
    </location>
</feature>
<evidence type="ECO:0000313" key="2">
    <source>
        <dbReference type="EMBL" id="WAH40004.1"/>
    </source>
</evidence>
<dbReference type="EMBL" id="CP104067">
    <property type="protein sequence ID" value="WAH40004.1"/>
    <property type="molecule type" value="Genomic_DNA"/>
</dbReference>
<dbReference type="CDD" id="cd01949">
    <property type="entry name" value="GGDEF"/>
    <property type="match status" value="1"/>
</dbReference>
<dbReference type="PROSITE" id="PS50887">
    <property type="entry name" value="GGDEF"/>
    <property type="match status" value="1"/>
</dbReference>
<dbReference type="PANTHER" id="PTHR46663:SF2">
    <property type="entry name" value="GGDEF DOMAIN-CONTAINING PROTEIN"/>
    <property type="match status" value="1"/>
</dbReference>
<keyword evidence="3" id="KW-1185">Reference proteome</keyword>
<evidence type="ECO:0000259" key="1">
    <source>
        <dbReference type="PROSITE" id="PS50887"/>
    </source>
</evidence>